<proteinExistence type="predicted"/>
<protein>
    <submittedName>
        <fullName evidence="2">Uncharacterized protein</fullName>
    </submittedName>
</protein>
<evidence type="ECO:0000313" key="2">
    <source>
        <dbReference type="WBParaSite" id="ES5_v2.g19419.t2"/>
    </source>
</evidence>
<accession>A0AC34FPY4</accession>
<reference evidence="2" key="1">
    <citation type="submission" date="2022-11" db="UniProtKB">
        <authorList>
            <consortium name="WormBaseParasite"/>
        </authorList>
    </citation>
    <scope>IDENTIFICATION</scope>
</reference>
<dbReference type="Proteomes" id="UP000887579">
    <property type="component" value="Unplaced"/>
</dbReference>
<name>A0AC34FPY4_9BILA</name>
<organism evidence="1 2">
    <name type="scientific">Panagrolaimus sp. ES5</name>
    <dbReference type="NCBI Taxonomy" id="591445"/>
    <lineage>
        <taxon>Eukaryota</taxon>
        <taxon>Metazoa</taxon>
        <taxon>Ecdysozoa</taxon>
        <taxon>Nematoda</taxon>
        <taxon>Chromadorea</taxon>
        <taxon>Rhabditida</taxon>
        <taxon>Tylenchina</taxon>
        <taxon>Panagrolaimomorpha</taxon>
        <taxon>Panagrolaimoidea</taxon>
        <taxon>Panagrolaimidae</taxon>
        <taxon>Panagrolaimus</taxon>
    </lineage>
</organism>
<sequence length="216" mass="25161">MEKIKKISQAKVVAEEVKTEDSNVELNAQNNLLLEGQRASDEFNPETIVFQDDESEEYHCSNFPNQTLIRPHFFSCNSPVRPPILVVHDSAVSNKTGDYQFPLDFSQTVRFFFDVTSFATRRYDNLRAEVYLYRRKTGWLGCVRPPILVVHDSAVSNKTGDYQFPLDFSQTVRFFFDVTSFATRRYDNLRAEVYLYRRKTGWLGCGWMFLPTFGIM</sequence>
<evidence type="ECO:0000313" key="1">
    <source>
        <dbReference type="Proteomes" id="UP000887579"/>
    </source>
</evidence>
<dbReference type="WBParaSite" id="ES5_v2.g19419.t2">
    <property type="protein sequence ID" value="ES5_v2.g19419.t2"/>
    <property type="gene ID" value="ES5_v2.g19419"/>
</dbReference>